<evidence type="ECO:0000313" key="8">
    <source>
        <dbReference type="EMBL" id="CAE1303826.1"/>
    </source>
</evidence>
<dbReference type="PANTHER" id="PTHR14456">
    <property type="entry name" value="INOSITOL POLYPHOSPHATE KINASE 1"/>
    <property type="match status" value="1"/>
</dbReference>
<evidence type="ECO:0000256" key="1">
    <source>
        <dbReference type="ARBA" id="ARBA00007229"/>
    </source>
</evidence>
<evidence type="ECO:0000313" key="9">
    <source>
        <dbReference type="Proteomes" id="UP000597762"/>
    </source>
</evidence>
<evidence type="ECO:0000256" key="5">
    <source>
        <dbReference type="ARBA" id="ARBA00022777"/>
    </source>
</evidence>
<dbReference type="Pfam" id="PF06090">
    <property type="entry name" value="Ins_P5_2-kin"/>
    <property type="match status" value="1"/>
</dbReference>
<dbReference type="InterPro" id="IPR043001">
    <property type="entry name" value="IP5_2-K_N_lobe"/>
</dbReference>
<keyword evidence="4 7" id="KW-0547">Nucleotide-binding</keyword>
<gene>
    <name evidence="8" type="ORF">SPHA_56539</name>
</gene>
<comment type="catalytic activity">
    <reaction evidence="7">
        <text>1D-myo-inositol 1,3,4,5,6-pentakisphosphate + ATP = 1D-myo-inositol hexakisphosphate + ADP + H(+)</text>
        <dbReference type="Rhea" id="RHEA:20313"/>
        <dbReference type="ChEBI" id="CHEBI:15378"/>
        <dbReference type="ChEBI" id="CHEBI:30616"/>
        <dbReference type="ChEBI" id="CHEBI:57733"/>
        <dbReference type="ChEBI" id="CHEBI:58130"/>
        <dbReference type="ChEBI" id="CHEBI:456216"/>
        <dbReference type="EC" id="2.7.1.158"/>
    </reaction>
</comment>
<protein>
    <recommendedName>
        <fullName evidence="2 7">Inositol-pentakisphosphate 2-kinase</fullName>
        <ecNumber evidence="2 7">2.7.1.158</ecNumber>
    </recommendedName>
</protein>
<dbReference type="GO" id="GO:0032958">
    <property type="term" value="P:inositol phosphate biosynthetic process"/>
    <property type="evidence" value="ECO:0007669"/>
    <property type="project" value="TreeGrafter"/>
</dbReference>
<dbReference type="GO" id="GO:0035299">
    <property type="term" value="F:inositol-1,3,4,5,6-pentakisphosphate 2-kinase activity"/>
    <property type="evidence" value="ECO:0007669"/>
    <property type="project" value="UniProtKB-EC"/>
</dbReference>
<dbReference type="InterPro" id="IPR009286">
    <property type="entry name" value="Ins_P5_2-kin"/>
</dbReference>
<evidence type="ECO:0000256" key="6">
    <source>
        <dbReference type="ARBA" id="ARBA00022840"/>
    </source>
</evidence>
<dbReference type="Gene3D" id="3.30.200.110">
    <property type="entry name" value="Inositol-pentakisphosphate 2-kinase, N-lobe"/>
    <property type="match status" value="1"/>
</dbReference>
<evidence type="ECO:0000256" key="4">
    <source>
        <dbReference type="ARBA" id="ARBA00022741"/>
    </source>
</evidence>
<dbReference type="GO" id="GO:0005634">
    <property type="term" value="C:nucleus"/>
    <property type="evidence" value="ECO:0007669"/>
    <property type="project" value="TreeGrafter"/>
</dbReference>
<comment type="similarity">
    <text evidence="1">Belongs to the IPK1 type 2 family.</text>
</comment>
<organism evidence="8 9">
    <name type="scientific">Acanthosepion pharaonis</name>
    <name type="common">Pharaoh cuttlefish</name>
    <name type="synonym">Sepia pharaonis</name>
    <dbReference type="NCBI Taxonomy" id="158019"/>
    <lineage>
        <taxon>Eukaryota</taxon>
        <taxon>Metazoa</taxon>
        <taxon>Spiralia</taxon>
        <taxon>Lophotrochozoa</taxon>
        <taxon>Mollusca</taxon>
        <taxon>Cephalopoda</taxon>
        <taxon>Coleoidea</taxon>
        <taxon>Decapodiformes</taxon>
        <taxon>Sepiida</taxon>
        <taxon>Sepiina</taxon>
        <taxon>Sepiidae</taxon>
        <taxon>Acanthosepion</taxon>
    </lineage>
</organism>
<evidence type="ECO:0000256" key="3">
    <source>
        <dbReference type="ARBA" id="ARBA00022679"/>
    </source>
</evidence>
<evidence type="ECO:0000256" key="7">
    <source>
        <dbReference type="RuleBase" id="RU364126"/>
    </source>
</evidence>
<keyword evidence="9" id="KW-1185">Reference proteome</keyword>
<name>A0A812DLG2_ACAPH</name>
<dbReference type="EMBL" id="CAHIKZ030003744">
    <property type="protein sequence ID" value="CAE1303826.1"/>
    <property type="molecule type" value="Genomic_DNA"/>
</dbReference>
<accession>A0A812DLG2</accession>
<dbReference type="PANTHER" id="PTHR14456:SF2">
    <property type="entry name" value="INOSITOL-PENTAKISPHOSPHATE 2-KINASE"/>
    <property type="match status" value="1"/>
</dbReference>
<keyword evidence="5 7" id="KW-0418">Kinase</keyword>
<dbReference type="GO" id="GO:0005524">
    <property type="term" value="F:ATP binding"/>
    <property type="evidence" value="ECO:0007669"/>
    <property type="project" value="UniProtKB-KW"/>
</dbReference>
<comment type="function">
    <text evidence="7">Phosphorylates Ins(1,3,4,5,6)P5 at position 2 to form Ins(1,2,3,4,5,6)P6 (InsP6 or phytate).</text>
</comment>
<keyword evidence="6 7" id="KW-0067">ATP-binding</keyword>
<proteinExistence type="inferred from homology"/>
<dbReference type="AlphaFoldDB" id="A0A812DLG2"/>
<dbReference type="OrthoDB" id="272370at2759"/>
<reference evidence="8" key="1">
    <citation type="submission" date="2021-01" db="EMBL/GenBank/DDBJ databases">
        <authorList>
            <person name="Li R."/>
            <person name="Bekaert M."/>
        </authorList>
    </citation>
    <scope>NUCLEOTIDE SEQUENCE</scope>
    <source>
        <strain evidence="8">Farmed</strain>
    </source>
</reference>
<sequence>MMAANDQWLYRGEGNINIVLADTKEKNVYRFVKTKIKPEKYLEDNNVRADEIRFKLQKIVDYVKEVMKPLLSSSYVIAPLLEEIPSGFAETLNEAVKEARPAHRKGKDIDFAARSALVLPDFCYVFKPNCLSIPQSLLSVRCQSTISIEIKPKTGFLPTSKHIKHPIKLKVCKFCMSSRLKGKRMWLKPSSYCPLDLFSGKRSRVRHAIHALLDTPQNNLKICKDGEEVYSEYVKEDLIKVLENFLGKQAHTDENANKKNSIDVFIDLVVDALHCPMNSWSPVQNGPNKGRDQNQHCSNSSYVETTKNEKFNFPSGCILEKILSVQYLDDLDIEGIYPLYEQLQNHFLKCPQDRQKFCMDGPYKGDAWCVVSNNNNIESANKNDILYAMIKVKQFLVAQTVKDCSIILAMQRQDERPEKSAEPYLVDSFGHYYKHSLAIIDLDPKPFDKIPLYQKHDAAMISTCQKLQFPAS</sequence>
<comment type="domain">
    <text evidence="7">The EXKPK motif is conserved in inositol-pentakisphosphate 2-kinases of both family 1 and 2.</text>
</comment>
<keyword evidence="3 7" id="KW-0808">Transferase</keyword>
<dbReference type="EC" id="2.7.1.158" evidence="2 7"/>
<dbReference type="Proteomes" id="UP000597762">
    <property type="component" value="Unassembled WGS sequence"/>
</dbReference>
<comment type="caution">
    <text evidence="8">The sequence shown here is derived from an EMBL/GenBank/DDBJ whole genome shotgun (WGS) entry which is preliminary data.</text>
</comment>
<evidence type="ECO:0000256" key="2">
    <source>
        <dbReference type="ARBA" id="ARBA00012023"/>
    </source>
</evidence>